<dbReference type="InterPro" id="IPR041667">
    <property type="entry name" value="Cupin_8"/>
</dbReference>
<dbReference type="Proteomes" id="UP000241769">
    <property type="component" value="Unassembled WGS sequence"/>
</dbReference>
<evidence type="ECO:0000313" key="2">
    <source>
        <dbReference type="EMBL" id="PRP83565.1"/>
    </source>
</evidence>
<dbReference type="AlphaFoldDB" id="A0A2P6NHX1"/>
<proteinExistence type="predicted"/>
<dbReference type="InterPro" id="IPR050910">
    <property type="entry name" value="JMJD6_ArgDemeth/LysHydrox"/>
</dbReference>
<name>A0A2P6NHX1_9EUKA</name>
<dbReference type="SUPFAM" id="SSF51197">
    <property type="entry name" value="Clavaminate synthase-like"/>
    <property type="match status" value="1"/>
</dbReference>
<dbReference type="GO" id="GO:0043565">
    <property type="term" value="F:sequence-specific DNA binding"/>
    <property type="evidence" value="ECO:0007669"/>
    <property type="project" value="TreeGrafter"/>
</dbReference>
<dbReference type="EMBL" id="MDYQ01000080">
    <property type="protein sequence ID" value="PRP83565.1"/>
    <property type="molecule type" value="Genomic_DNA"/>
</dbReference>
<dbReference type="InterPro" id="IPR003347">
    <property type="entry name" value="JmjC_dom"/>
</dbReference>
<comment type="caution">
    <text evidence="2">The sequence shown here is derived from an EMBL/GenBank/DDBJ whole genome shotgun (WGS) entry which is preliminary data.</text>
</comment>
<protein>
    <submittedName>
        <fullName evidence="2">JmjC domain-containing protein 4-like</fullName>
    </submittedName>
</protein>
<evidence type="ECO:0000313" key="3">
    <source>
        <dbReference type="Proteomes" id="UP000241769"/>
    </source>
</evidence>
<keyword evidence="3" id="KW-1185">Reference proteome</keyword>
<gene>
    <name evidence="2" type="ORF">PROFUN_09114</name>
</gene>
<accession>A0A2P6NHX1</accession>
<dbReference type="GO" id="GO:0045905">
    <property type="term" value="P:positive regulation of translational termination"/>
    <property type="evidence" value="ECO:0007669"/>
    <property type="project" value="TreeGrafter"/>
</dbReference>
<dbReference type="GO" id="GO:0005634">
    <property type="term" value="C:nucleus"/>
    <property type="evidence" value="ECO:0007669"/>
    <property type="project" value="TreeGrafter"/>
</dbReference>
<dbReference type="GO" id="GO:0016706">
    <property type="term" value="F:2-oxoglutarate-dependent dioxygenase activity"/>
    <property type="evidence" value="ECO:0007669"/>
    <property type="project" value="TreeGrafter"/>
</dbReference>
<organism evidence="2 3">
    <name type="scientific">Planoprotostelium fungivorum</name>
    <dbReference type="NCBI Taxonomy" id="1890364"/>
    <lineage>
        <taxon>Eukaryota</taxon>
        <taxon>Amoebozoa</taxon>
        <taxon>Evosea</taxon>
        <taxon>Variosea</taxon>
        <taxon>Cavosteliida</taxon>
        <taxon>Cavosteliaceae</taxon>
        <taxon>Planoprotostelium</taxon>
    </lineage>
</organism>
<dbReference type="OrthoDB" id="203487at2759"/>
<dbReference type="PANTHER" id="PTHR12480:SF6">
    <property type="entry name" value="2-OXOGLUTARATE AND IRON-DEPENDENT OXYGENASE JMJD4"/>
    <property type="match status" value="1"/>
</dbReference>
<dbReference type="PROSITE" id="PS51184">
    <property type="entry name" value="JMJC"/>
    <property type="match status" value="1"/>
</dbReference>
<dbReference type="SMART" id="SM00558">
    <property type="entry name" value="JmjC"/>
    <property type="match status" value="1"/>
</dbReference>
<dbReference type="PANTHER" id="PTHR12480">
    <property type="entry name" value="ARGININE DEMETHYLASE AND LYSYL-HYDROXYLASE JMJD"/>
    <property type="match status" value="1"/>
</dbReference>
<sequence>MMARPTVIQRVSYRDLSYQQFFERHLKDNEPIIITDLIDDWVARHLWNGHPDLDWLREHYGRLTAPAAECSVDYGGGKRRECQVSDYISYWKCLIDRRNGIEPTLQSSFYLDGPLYYLKDWHLSKQLPPCDGFYSVPIYFQEDWINLYWDRLHVDDYRFVYMGPRGTYTPLHCDVFGSYSWSTNVCGIKRWILFPKGEEQYFTDANGHTLRDVFGWDRERFPDFEKAKRFEVVQRGGETIFVPSGWYHQVMNEEDTISINHNWGNGANVESFWWYISHQLELVERELSDVKSGMTAEEWYETCQMVLRSNIGIDHMMFIRYLNTAAEDLKGREGKEGEMNGEDILKFQMEAIRRVLVQMKENCAEEMREALTSLEDVIK</sequence>
<feature type="domain" description="JmjC" evidence="1">
    <location>
        <begin position="125"/>
        <end position="280"/>
    </location>
</feature>
<dbReference type="GO" id="GO:0005737">
    <property type="term" value="C:cytoplasm"/>
    <property type="evidence" value="ECO:0007669"/>
    <property type="project" value="TreeGrafter"/>
</dbReference>
<reference evidence="2 3" key="1">
    <citation type="journal article" date="2018" name="Genome Biol. Evol.">
        <title>Multiple Roots of Fruiting Body Formation in Amoebozoa.</title>
        <authorList>
            <person name="Hillmann F."/>
            <person name="Forbes G."/>
            <person name="Novohradska S."/>
            <person name="Ferling I."/>
            <person name="Riege K."/>
            <person name="Groth M."/>
            <person name="Westermann M."/>
            <person name="Marz M."/>
            <person name="Spaller T."/>
            <person name="Winckler T."/>
            <person name="Schaap P."/>
            <person name="Glockner G."/>
        </authorList>
    </citation>
    <scope>NUCLEOTIDE SEQUENCE [LARGE SCALE GENOMIC DNA]</scope>
    <source>
        <strain evidence="2 3">Jena</strain>
    </source>
</reference>
<dbReference type="Gene3D" id="2.60.120.650">
    <property type="entry name" value="Cupin"/>
    <property type="match status" value="1"/>
</dbReference>
<dbReference type="Pfam" id="PF13621">
    <property type="entry name" value="Cupin_8"/>
    <property type="match status" value="1"/>
</dbReference>
<evidence type="ECO:0000259" key="1">
    <source>
        <dbReference type="PROSITE" id="PS51184"/>
    </source>
</evidence>
<dbReference type="InParanoid" id="A0A2P6NHX1"/>